<dbReference type="RefSeq" id="WP_202686307.1">
    <property type="nucleotide sequence ID" value="NZ_JAESVN010000001.1"/>
</dbReference>
<dbReference type="CDD" id="cd00038">
    <property type="entry name" value="CAP_ED"/>
    <property type="match status" value="1"/>
</dbReference>
<dbReference type="Gene3D" id="2.60.120.10">
    <property type="entry name" value="Jelly Rolls"/>
    <property type="match status" value="1"/>
</dbReference>
<comment type="caution">
    <text evidence="6">The sequence shown here is derived from an EMBL/GenBank/DDBJ whole genome shotgun (WGS) entry which is preliminary data.</text>
</comment>
<keyword evidence="7" id="KW-1185">Reference proteome</keyword>
<dbReference type="InterPro" id="IPR036388">
    <property type="entry name" value="WH-like_DNA-bd_sf"/>
</dbReference>
<dbReference type="InterPro" id="IPR012318">
    <property type="entry name" value="HTH_CRP"/>
</dbReference>
<evidence type="ECO:0000256" key="2">
    <source>
        <dbReference type="ARBA" id="ARBA00023125"/>
    </source>
</evidence>
<accession>A0A8K0V4L7</accession>
<dbReference type="InterPro" id="IPR036390">
    <property type="entry name" value="WH_DNA-bd_sf"/>
</dbReference>
<gene>
    <name evidence="6" type="ORF">JL811_00725</name>
</gene>
<sequence length="242" mass="26873">MATDCLDCPLRNCGLFVPFSAEELEFMREFKAGEITVMPGETFLSEGDGSSGLYTVLEGAGTRYKTLEDGRRQVINFLLPGDFIGMQASLMGEMKHSASASTVMRLCRFNRADLWKLFRSYPERAYALTWIGAVEEHFLGEAIATLGQRDAGQRLGWALLRLHARQMAAGLARGMAVPLAFRQQDLADALGLSLVHTNKTLARFRRAGWADWSKGWLKIPDRATLAHHCGVENEGPEPRPLI</sequence>
<keyword evidence="2" id="KW-0238">DNA-binding</keyword>
<dbReference type="Pfam" id="PF00027">
    <property type="entry name" value="cNMP_binding"/>
    <property type="match status" value="1"/>
</dbReference>
<dbReference type="EMBL" id="JAESVN010000001">
    <property type="protein sequence ID" value="MBL4915729.1"/>
    <property type="molecule type" value="Genomic_DNA"/>
</dbReference>
<name>A0A8K0V4L7_9RHOB</name>
<dbReference type="AlphaFoldDB" id="A0A8K0V4L7"/>
<dbReference type="GO" id="GO:0005829">
    <property type="term" value="C:cytosol"/>
    <property type="evidence" value="ECO:0007669"/>
    <property type="project" value="TreeGrafter"/>
</dbReference>
<dbReference type="Proteomes" id="UP000648908">
    <property type="component" value="Unassembled WGS sequence"/>
</dbReference>
<dbReference type="InterPro" id="IPR050397">
    <property type="entry name" value="Env_Response_Regulators"/>
</dbReference>
<evidence type="ECO:0000313" key="6">
    <source>
        <dbReference type="EMBL" id="MBL4915729.1"/>
    </source>
</evidence>
<evidence type="ECO:0000313" key="7">
    <source>
        <dbReference type="Proteomes" id="UP000648908"/>
    </source>
</evidence>
<proteinExistence type="predicted"/>
<evidence type="ECO:0000259" key="4">
    <source>
        <dbReference type="PROSITE" id="PS50042"/>
    </source>
</evidence>
<protein>
    <submittedName>
        <fullName evidence="6">Crp/Fnr family transcriptional regulator</fullName>
    </submittedName>
</protein>
<dbReference type="SUPFAM" id="SSF46785">
    <property type="entry name" value="Winged helix' DNA-binding domain"/>
    <property type="match status" value="1"/>
</dbReference>
<dbReference type="PANTHER" id="PTHR24567:SF68">
    <property type="entry name" value="DNA-BINDING TRANSCRIPTIONAL DUAL REGULATOR CRP"/>
    <property type="match status" value="1"/>
</dbReference>
<organism evidence="6 7">
    <name type="scientific">Szabonella alba</name>
    <dbReference type="NCBI Taxonomy" id="2804194"/>
    <lineage>
        <taxon>Bacteria</taxon>
        <taxon>Pseudomonadati</taxon>
        <taxon>Pseudomonadota</taxon>
        <taxon>Alphaproteobacteria</taxon>
        <taxon>Rhodobacterales</taxon>
        <taxon>Paracoccaceae</taxon>
        <taxon>Szabonella</taxon>
    </lineage>
</organism>
<keyword evidence="1" id="KW-0805">Transcription regulation</keyword>
<reference evidence="6" key="1">
    <citation type="submission" date="2021-01" db="EMBL/GenBank/DDBJ databases">
        <title>Tabrizicola alba sp. nov. a motile alkaliphilic bacterium isolated from a soda lake.</title>
        <authorList>
            <person name="Szuroczki S."/>
            <person name="Abbaszade G."/>
            <person name="Schumann P."/>
            <person name="Toth E."/>
        </authorList>
    </citation>
    <scope>NUCLEOTIDE SEQUENCE</scope>
    <source>
        <strain evidence="6">DMG-N-6</strain>
    </source>
</reference>
<dbReference type="InterPro" id="IPR018490">
    <property type="entry name" value="cNMP-bd_dom_sf"/>
</dbReference>
<dbReference type="SUPFAM" id="SSF51206">
    <property type="entry name" value="cAMP-binding domain-like"/>
    <property type="match status" value="1"/>
</dbReference>
<dbReference type="InterPro" id="IPR014710">
    <property type="entry name" value="RmlC-like_jellyroll"/>
</dbReference>
<dbReference type="SMART" id="SM00100">
    <property type="entry name" value="cNMP"/>
    <property type="match status" value="1"/>
</dbReference>
<evidence type="ECO:0000256" key="3">
    <source>
        <dbReference type="ARBA" id="ARBA00023163"/>
    </source>
</evidence>
<feature type="domain" description="Cyclic nucleotide-binding" evidence="4">
    <location>
        <begin position="15"/>
        <end position="119"/>
    </location>
</feature>
<dbReference type="GO" id="GO:0003700">
    <property type="term" value="F:DNA-binding transcription factor activity"/>
    <property type="evidence" value="ECO:0007669"/>
    <property type="project" value="TreeGrafter"/>
</dbReference>
<keyword evidence="3" id="KW-0804">Transcription</keyword>
<dbReference type="PANTHER" id="PTHR24567">
    <property type="entry name" value="CRP FAMILY TRANSCRIPTIONAL REGULATORY PROTEIN"/>
    <property type="match status" value="1"/>
</dbReference>
<dbReference type="InterPro" id="IPR000595">
    <property type="entry name" value="cNMP-bd_dom"/>
</dbReference>
<evidence type="ECO:0000256" key="1">
    <source>
        <dbReference type="ARBA" id="ARBA00023015"/>
    </source>
</evidence>
<evidence type="ECO:0000259" key="5">
    <source>
        <dbReference type="PROSITE" id="PS51063"/>
    </source>
</evidence>
<dbReference type="Gene3D" id="1.10.10.10">
    <property type="entry name" value="Winged helix-like DNA-binding domain superfamily/Winged helix DNA-binding domain"/>
    <property type="match status" value="1"/>
</dbReference>
<dbReference type="Pfam" id="PF13545">
    <property type="entry name" value="HTH_Crp_2"/>
    <property type="match status" value="1"/>
</dbReference>
<dbReference type="PROSITE" id="PS50042">
    <property type="entry name" value="CNMP_BINDING_3"/>
    <property type="match status" value="1"/>
</dbReference>
<feature type="domain" description="HTH crp-type" evidence="5">
    <location>
        <begin position="149"/>
        <end position="223"/>
    </location>
</feature>
<dbReference type="PROSITE" id="PS51063">
    <property type="entry name" value="HTH_CRP_2"/>
    <property type="match status" value="1"/>
</dbReference>
<dbReference type="GO" id="GO:0003677">
    <property type="term" value="F:DNA binding"/>
    <property type="evidence" value="ECO:0007669"/>
    <property type="project" value="UniProtKB-KW"/>
</dbReference>